<dbReference type="AlphaFoldDB" id="B7G0N4"/>
<feature type="domain" description="Enoyl reductase (ER)" evidence="5">
    <location>
        <begin position="10"/>
        <end position="335"/>
    </location>
</feature>
<dbReference type="InterPro" id="IPR011032">
    <property type="entry name" value="GroES-like_sf"/>
</dbReference>
<dbReference type="InterPro" id="IPR013154">
    <property type="entry name" value="ADH-like_N"/>
</dbReference>
<dbReference type="SUPFAM" id="SSF50129">
    <property type="entry name" value="GroES-like"/>
    <property type="match status" value="1"/>
</dbReference>
<proteinExistence type="inferred from homology"/>
<dbReference type="SMART" id="SM00829">
    <property type="entry name" value="PKS_ER"/>
    <property type="match status" value="1"/>
</dbReference>
<dbReference type="EMBL" id="CM000612">
    <property type="protein sequence ID" value="EEC47916.1"/>
    <property type="molecule type" value="Genomic_DNA"/>
</dbReference>
<protein>
    <submittedName>
        <fullName evidence="6">Alcohol dehydrogenase</fullName>
        <ecNumber evidence="6">1.1.1.1</ecNumber>
    </submittedName>
</protein>
<dbReference type="InterPro" id="IPR002328">
    <property type="entry name" value="ADH_Zn_CS"/>
</dbReference>
<dbReference type="Proteomes" id="UP000000759">
    <property type="component" value="Chromosome 9"/>
</dbReference>
<dbReference type="STRING" id="556484.B7G0N4"/>
<evidence type="ECO:0000313" key="6">
    <source>
        <dbReference type="EMBL" id="EEC47916.1"/>
    </source>
</evidence>
<dbReference type="InterPro" id="IPR013149">
    <property type="entry name" value="ADH-like_C"/>
</dbReference>
<evidence type="ECO:0000256" key="4">
    <source>
        <dbReference type="RuleBase" id="RU361277"/>
    </source>
</evidence>
<dbReference type="RefSeq" id="XP_002180508.1">
    <property type="nucleotide sequence ID" value="XM_002180472.1"/>
</dbReference>
<organism evidence="6 7">
    <name type="scientific">Phaeodactylum tricornutum (strain CCAP 1055/1)</name>
    <dbReference type="NCBI Taxonomy" id="556484"/>
    <lineage>
        <taxon>Eukaryota</taxon>
        <taxon>Sar</taxon>
        <taxon>Stramenopiles</taxon>
        <taxon>Ochrophyta</taxon>
        <taxon>Bacillariophyta</taxon>
        <taxon>Bacillariophyceae</taxon>
        <taxon>Bacillariophycidae</taxon>
        <taxon>Naviculales</taxon>
        <taxon>Phaeodactylaceae</taxon>
        <taxon>Phaeodactylum</taxon>
    </lineage>
</organism>
<reference evidence="7" key="2">
    <citation type="submission" date="2008-08" db="EMBL/GenBank/DDBJ databases">
        <authorList>
            <consortium name="Diatom Consortium"/>
            <person name="Grigoriev I."/>
            <person name="Grimwood J."/>
            <person name="Kuo A."/>
            <person name="Otillar R.P."/>
            <person name="Salamov A."/>
            <person name="Detter J.C."/>
            <person name="Lindquist E."/>
            <person name="Shapiro H."/>
            <person name="Lucas S."/>
            <person name="Glavina del Rio T."/>
            <person name="Pitluck S."/>
            <person name="Rokhsar D."/>
            <person name="Bowler C."/>
        </authorList>
    </citation>
    <scope>GENOME REANNOTATION</scope>
    <source>
        <strain evidence="7">CCAP 1055/1</strain>
    </source>
</reference>
<dbReference type="GO" id="GO:0008270">
    <property type="term" value="F:zinc ion binding"/>
    <property type="evidence" value="ECO:0007669"/>
    <property type="project" value="InterPro"/>
</dbReference>
<keyword evidence="1 4" id="KW-0479">Metal-binding</keyword>
<dbReference type="InterPro" id="IPR036291">
    <property type="entry name" value="NAD(P)-bd_dom_sf"/>
</dbReference>
<gene>
    <name evidence="6" type="primary">ADH_2</name>
    <name evidence="6" type="ORF">PHATRDRAFT_12757</name>
</gene>
<reference evidence="6 7" key="1">
    <citation type="journal article" date="2008" name="Nature">
        <title>The Phaeodactylum genome reveals the evolutionary history of diatom genomes.</title>
        <authorList>
            <person name="Bowler C."/>
            <person name="Allen A.E."/>
            <person name="Badger J.H."/>
            <person name="Grimwood J."/>
            <person name="Jabbari K."/>
            <person name="Kuo A."/>
            <person name="Maheswari U."/>
            <person name="Martens C."/>
            <person name="Maumus F."/>
            <person name="Otillar R.P."/>
            <person name="Rayko E."/>
            <person name="Salamov A."/>
            <person name="Vandepoele K."/>
            <person name="Beszteri B."/>
            <person name="Gruber A."/>
            <person name="Heijde M."/>
            <person name="Katinka M."/>
            <person name="Mock T."/>
            <person name="Valentin K."/>
            <person name="Verret F."/>
            <person name="Berges J.A."/>
            <person name="Brownlee C."/>
            <person name="Cadoret J.P."/>
            <person name="Chiovitti A."/>
            <person name="Choi C.J."/>
            <person name="Coesel S."/>
            <person name="De Martino A."/>
            <person name="Detter J.C."/>
            <person name="Durkin C."/>
            <person name="Falciatore A."/>
            <person name="Fournet J."/>
            <person name="Haruta M."/>
            <person name="Huysman M.J."/>
            <person name="Jenkins B.D."/>
            <person name="Jiroutova K."/>
            <person name="Jorgensen R.E."/>
            <person name="Joubert Y."/>
            <person name="Kaplan A."/>
            <person name="Kroger N."/>
            <person name="Kroth P.G."/>
            <person name="La Roche J."/>
            <person name="Lindquist E."/>
            <person name="Lommer M."/>
            <person name="Martin-Jezequel V."/>
            <person name="Lopez P.J."/>
            <person name="Lucas S."/>
            <person name="Mangogna M."/>
            <person name="McGinnis K."/>
            <person name="Medlin L.K."/>
            <person name="Montsant A."/>
            <person name="Oudot-Le Secq M.P."/>
            <person name="Napoli C."/>
            <person name="Obornik M."/>
            <person name="Parker M.S."/>
            <person name="Petit J.L."/>
            <person name="Porcel B.M."/>
            <person name="Poulsen N."/>
            <person name="Robison M."/>
            <person name="Rychlewski L."/>
            <person name="Rynearson T.A."/>
            <person name="Schmutz J."/>
            <person name="Shapiro H."/>
            <person name="Siaut M."/>
            <person name="Stanley M."/>
            <person name="Sussman M.R."/>
            <person name="Taylor A.R."/>
            <person name="Vardi A."/>
            <person name="von Dassow P."/>
            <person name="Vyverman W."/>
            <person name="Willis A."/>
            <person name="Wyrwicz L.S."/>
            <person name="Rokhsar D.S."/>
            <person name="Weissenbach J."/>
            <person name="Armbrust E.V."/>
            <person name="Green B.R."/>
            <person name="Van de Peer Y."/>
            <person name="Grigoriev I.V."/>
        </authorList>
    </citation>
    <scope>NUCLEOTIDE SEQUENCE [LARGE SCALE GENOMIC DNA]</scope>
    <source>
        <strain evidence="6 7">CCAP 1055/1</strain>
    </source>
</reference>
<dbReference type="KEGG" id="pti:PHATRDRAFT_12757"/>
<sequence>MKAAIYRDFGGQICVEDVPIPQIASDGILVQVKATGVCRSDWHGWKGHDGDVRHHGLPFCPGHELSGIVVKSGPNVSNLLVGDRVVAPFILSCGSCHYCDNHRSTVCLKQEQPGFTFWGSFAEYVSIPRADWNVKKLPNNVSFIQAAALGCRFTTAYRAVLQQGRFQAGETIAVFGCGGVGLSCVMIAAAKKAHRIIAVDVSKRALEKAKDLGATHVILCNDNTQVRNEVKELGPVGDGADVCIDAAGFPSSCENAVHSTRRAGRMVQVGLPIGDVSPNIPMGLVAGWEIEILGSHGFAADNLCSLLEMISNGSLNPGNLVEKQVSLAEGAQSLIDMDHG</sequence>
<evidence type="ECO:0000256" key="1">
    <source>
        <dbReference type="ARBA" id="ARBA00022723"/>
    </source>
</evidence>
<dbReference type="GO" id="GO:0004022">
    <property type="term" value="F:alcohol dehydrogenase (NAD+) activity"/>
    <property type="evidence" value="ECO:0007669"/>
    <property type="project" value="UniProtKB-EC"/>
</dbReference>
<dbReference type="OrthoDB" id="256333at2759"/>
<dbReference type="InterPro" id="IPR050129">
    <property type="entry name" value="Zn_alcohol_dh"/>
</dbReference>
<feature type="non-terminal residue" evidence="6">
    <location>
        <position position="340"/>
    </location>
</feature>
<dbReference type="Gene3D" id="3.90.180.10">
    <property type="entry name" value="Medium-chain alcohol dehydrogenases, catalytic domain"/>
    <property type="match status" value="1"/>
</dbReference>
<evidence type="ECO:0000259" key="5">
    <source>
        <dbReference type="SMART" id="SM00829"/>
    </source>
</evidence>
<keyword evidence="3 6" id="KW-0560">Oxidoreductase</keyword>
<comment type="cofactor">
    <cofactor evidence="4">
        <name>Zn(2+)</name>
        <dbReference type="ChEBI" id="CHEBI:29105"/>
    </cofactor>
</comment>
<comment type="similarity">
    <text evidence="4">Belongs to the zinc-containing alcohol dehydrogenase family.</text>
</comment>
<dbReference type="PANTHER" id="PTHR43401:SF5">
    <property type="entry name" value="ALCOHOL DEHYDROGENASE-RELATED"/>
    <property type="match status" value="1"/>
</dbReference>
<keyword evidence="2 4" id="KW-0862">Zinc</keyword>
<dbReference type="InParanoid" id="B7G0N4"/>
<dbReference type="EC" id="1.1.1.1" evidence="6"/>
<evidence type="ECO:0000313" key="7">
    <source>
        <dbReference type="Proteomes" id="UP000000759"/>
    </source>
</evidence>
<dbReference type="eggNOG" id="KOG0022">
    <property type="taxonomic scope" value="Eukaryota"/>
</dbReference>
<evidence type="ECO:0000256" key="3">
    <source>
        <dbReference type="ARBA" id="ARBA00023002"/>
    </source>
</evidence>
<dbReference type="Pfam" id="PF00107">
    <property type="entry name" value="ADH_zinc_N"/>
    <property type="match status" value="1"/>
</dbReference>
<dbReference type="PANTHER" id="PTHR43401">
    <property type="entry name" value="L-THREONINE 3-DEHYDROGENASE"/>
    <property type="match status" value="1"/>
</dbReference>
<keyword evidence="7" id="KW-1185">Reference proteome</keyword>
<name>B7G0N4_PHATC</name>
<dbReference type="Pfam" id="PF08240">
    <property type="entry name" value="ADH_N"/>
    <property type="match status" value="1"/>
</dbReference>
<dbReference type="GeneID" id="7201214"/>
<dbReference type="HOGENOM" id="CLU_026673_11_2_1"/>
<dbReference type="SUPFAM" id="SSF51735">
    <property type="entry name" value="NAD(P)-binding Rossmann-fold domains"/>
    <property type="match status" value="1"/>
</dbReference>
<accession>B7G0N4</accession>
<dbReference type="InterPro" id="IPR020843">
    <property type="entry name" value="ER"/>
</dbReference>
<evidence type="ECO:0000256" key="2">
    <source>
        <dbReference type="ARBA" id="ARBA00022833"/>
    </source>
</evidence>
<dbReference type="PaxDb" id="2850-Phatr12757"/>
<dbReference type="PROSITE" id="PS00059">
    <property type="entry name" value="ADH_ZINC"/>
    <property type="match status" value="1"/>
</dbReference>